<dbReference type="EMBL" id="JBFTWV010000240">
    <property type="protein sequence ID" value="KAL2783387.1"/>
    <property type="molecule type" value="Genomic_DNA"/>
</dbReference>
<dbReference type="Proteomes" id="UP001610563">
    <property type="component" value="Unassembled WGS sequence"/>
</dbReference>
<dbReference type="Gene3D" id="3.80.10.10">
    <property type="entry name" value="Ribonuclease Inhibitor"/>
    <property type="match status" value="1"/>
</dbReference>
<evidence type="ECO:0000313" key="1">
    <source>
        <dbReference type="EMBL" id="KAL2783387.1"/>
    </source>
</evidence>
<evidence type="ECO:0000313" key="2">
    <source>
        <dbReference type="Proteomes" id="UP001610563"/>
    </source>
</evidence>
<dbReference type="SUPFAM" id="SSF52047">
    <property type="entry name" value="RNI-like"/>
    <property type="match status" value="1"/>
</dbReference>
<name>A0ABR4FJY9_9EURO</name>
<reference evidence="1 2" key="1">
    <citation type="submission" date="2024-07" db="EMBL/GenBank/DDBJ databases">
        <title>Section-level genome sequencing and comparative genomics of Aspergillus sections Usti and Cavernicolus.</title>
        <authorList>
            <consortium name="Lawrence Berkeley National Laboratory"/>
            <person name="Nybo J.L."/>
            <person name="Vesth T.C."/>
            <person name="Theobald S."/>
            <person name="Frisvad J.C."/>
            <person name="Larsen T.O."/>
            <person name="Kjaerboelling I."/>
            <person name="Rothschild-Mancinelli K."/>
            <person name="Lyhne E.K."/>
            <person name="Kogle M.E."/>
            <person name="Barry K."/>
            <person name="Clum A."/>
            <person name="Na H."/>
            <person name="Ledsgaard L."/>
            <person name="Lin J."/>
            <person name="Lipzen A."/>
            <person name="Kuo A."/>
            <person name="Riley R."/>
            <person name="Mondo S."/>
            <person name="Labutti K."/>
            <person name="Haridas S."/>
            <person name="Pangalinan J."/>
            <person name="Salamov A.A."/>
            <person name="Simmons B.A."/>
            <person name="Magnuson J.K."/>
            <person name="Chen J."/>
            <person name="Drula E."/>
            <person name="Henrissat B."/>
            <person name="Wiebenga A."/>
            <person name="Lubbers R.J."/>
            <person name="Gomes A.C."/>
            <person name="Makela M.R."/>
            <person name="Stajich J."/>
            <person name="Grigoriev I.V."/>
            <person name="Mortensen U.H."/>
            <person name="De Vries R.P."/>
            <person name="Baker S.E."/>
            <person name="Andersen M.R."/>
        </authorList>
    </citation>
    <scope>NUCLEOTIDE SEQUENCE [LARGE SCALE GENOMIC DNA]</scope>
    <source>
        <strain evidence="1 2">CBS 209.92</strain>
    </source>
</reference>
<comment type="caution">
    <text evidence="1">The sequence shown here is derived from an EMBL/GenBank/DDBJ whole genome shotgun (WGS) entry which is preliminary data.</text>
</comment>
<accession>A0ABR4FJY9</accession>
<protein>
    <recommendedName>
        <fullName evidence="3">F-box domain protein</fullName>
    </recommendedName>
</protein>
<sequence>MHTASIDFSKAALDRVKRLARHPESASMLTTLVVKPADRKSESSGFGGGLDWKRLGNSALDMNQDAVRDWVDALRCLSNCRVVRTGRSRARNLSIRWDPGRSGLKDYEALQSPCSLLIRNARPRWTSWAYLQSLALTNILHIDHGDRFASLLASARALTNLKLTGIPDDFSFKALSSLDNPFQLERLEISGMHRTSAQMPAFLNALRKHRRTLKKLALSDAALHDDARWAQVFQTLRQGGFSALREFSMERLFEGLDHLGVSYTPDTLLVEGPEGAVLSWTLYHHRRHRPNSSNSAGALPDGRAYYGAIGYSGPGVWRLFRRLEERAGLRDPRDYFPSVPVIHRF</sequence>
<evidence type="ECO:0008006" key="3">
    <source>
        <dbReference type="Google" id="ProtNLM"/>
    </source>
</evidence>
<organism evidence="1 2">
    <name type="scientific">Aspergillus keveii</name>
    <dbReference type="NCBI Taxonomy" id="714993"/>
    <lineage>
        <taxon>Eukaryota</taxon>
        <taxon>Fungi</taxon>
        <taxon>Dikarya</taxon>
        <taxon>Ascomycota</taxon>
        <taxon>Pezizomycotina</taxon>
        <taxon>Eurotiomycetes</taxon>
        <taxon>Eurotiomycetidae</taxon>
        <taxon>Eurotiales</taxon>
        <taxon>Aspergillaceae</taxon>
        <taxon>Aspergillus</taxon>
        <taxon>Aspergillus subgen. Nidulantes</taxon>
    </lineage>
</organism>
<proteinExistence type="predicted"/>
<keyword evidence="2" id="KW-1185">Reference proteome</keyword>
<dbReference type="InterPro" id="IPR032675">
    <property type="entry name" value="LRR_dom_sf"/>
</dbReference>
<gene>
    <name evidence="1" type="ORF">BJX66DRAFT_344967</name>
</gene>